<evidence type="ECO:0000313" key="8">
    <source>
        <dbReference type="EMBL" id="OGN07862.1"/>
    </source>
</evidence>
<keyword evidence="1" id="KW-0540">Nuclease</keyword>
<evidence type="ECO:0000256" key="2">
    <source>
        <dbReference type="ARBA" id="ARBA00022723"/>
    </source>
</evidence>
<dbReference type="EMBL" id="MGJL01000017">
    <property type="protein sequence ID" value="OGN07862.1"/>
    <property type="molecule type" value="Genomic_DNA"/>
</dbReference>
<dbReference type="InterPro" id="IPR021127">
    <property type="entry name" value="CRISPR_associated_Cas2"/>
</dbReference>
<feature type="domain" description="Transcriptional repressor PaaX-like central Cas2-like" evidence="7">
    <location>
        <begin position="91"/>
        <end position="168"/>
    </location>
</feature>
<dbReference type="GO" id="GO:0006351">
    <property type="term" value="P:DNA-templated transcription"/>
    <property type="evidence" value="ECO:0007669"/>
    <property type="project" value="TreeGrafter"/>
</dbReference>
<keyword evidence="6" id="KW-0051">Antiviral defense</keyword>
<dbReference type="Gene3D" id="3.30.70.2650">
    <property type="match status" value="1"/>
</dbReference>
<comment type="caution">
    <text evidence="8">The sequence shown here is derived from an EMBL/GenBank/DDBJ whole genome shotgun (WGS) entry which is preliminary data.</text>
</comment>
<evidence type="ECO:0000256" key="5">
    <source>
        <dbReference type="ARBA" id="ARBA00022842"/>
    </source>
</evidence>
<reference evidence="8 9" key="1">
    <citation type="journal article" date="2016" name="Nat. Commun.">
        <title>Thousands of microbial genomes shed light on interconnected biogeochemical processes in an aquifer system.</title>
        <authorList>
            <person name="Anantharaman K."/>
            <person name="Brown C.T."/>
            <person name="Hug L.A."/>
            <person name="Sharon I."/>
            <person name="Castelle C.J."/>
            <person name="Probst A.J."/>
            <person name="Thomas B.C."/>
            <person name="Singh A."/>
            <person name="Wilkins M.J."/>
            <person name="Karaoz U."/>
            <person name="Brodie E.L."/>
            <person name="Williams K.H."/>
            <person name="Hubbard S.S."/>
            <person name="Banfield J.F."/>
        </authorList>
    </citation>
    <scope>NUCLEOTIDE SEQUENCE [LARGE SCALE GENOMIC DNA]</scope>
</reference>
<accession>A0A1F8F403</accession>
<evidence type="ECO:0000259" key="7">
    <source>
        <dbReference type="Pfam" id="PF20803"/>
    </source>
</evidence>
<dbReference type="InterPro" id="IPR048846">
    <property type="entry name" value="PaaX-like_central"/>
</dbReference>
<keyword evidence="3 8" id="KW-0255">Endonuclease</keyword>
<dbReference type="PANTHER" id="PTHR30319">
    <property type="entry name" value="PHENYLACETIC ACID REGULATOR-RELATED TRANSCRIPTIONAL REPRESSOR"/>
    <property type="match status" value="1"/>
</dbReference>
<keyword evidence="2" id="KW-0479">Metal-binding</keyword>
<gene>
    <name evidence="8" type="ORF">A2750_00210</name>
</gene>
<evidence type="ECO:0000256" key="6">
    <source>
        <dbReference type="ARBA" id="ARBA00023118"/>
    </source>
</evidence>
<dbReference type="Pfam" id="PF20803">
    <property type="entry name" value="PaaX_M"/>
    <property type="match status" value="1"/>
</dbReference>
<proteinExistence type="predicted"/>
<dbReference type="GO" id="GO:0043571">
    <property type="term" value="P:maintenance of CRISPR repeat elements"/>
    <property type="evidence" value="ECO:0007669"/>
    <property type="project" value="InterPro"/>
</dbReference>
<dbReference type="GO" id="GO:0004521">
    <property type="term" value="F:RNA endonuclease activity"/>
    <property type="evidence" value="ECO:0007669"/>
    <property type="project" value="InterPro"/>
</dbReference>
<organism evidence="8 9">
    <name type="scientific">Candidatus Yanofskybacteria bacterium RIFCSPHIGHO2_01_FULL_45_42</name>
    <dbReference type="NCBI Taxonomy" id="1802671"/>
    <lineage>
        <taxon>Bacteria</taxon>
        <taxon>Candidatus Yanofskyibacteriota</taxon>
    </lineage>
</organism>
<dbReference type="AlphaFoldDB" id="A0A1F8F403"/>
<protein>
    <submittedName>
        <fullName evidence="8">CRISPR-associated endonuclease Cas2</fullName>
    </submittedName>
</protein>
<evidence type="ECO:0000256" key="3">
    <source>
        <dbReference type="ARBA" id="ARBA00022759"/>
    </source>
</evidence>
<evidence type="ECO:0000313" key="9">
    <source>
        <dbReference type="Proteomes" id="UP000178023"/>
    </source>
</evidence>
<dbReference type="SUPFAM" id="SSF143430">
    <property type="entry name" value="TTP0101/SSO1404-like"/>
    <property type="match status" value="1"/>
</dbReference>
<sequence>MKTKFITRFFQILWEMVQEAPRTISNLLVYESMARKNLRMGGIDPRTFYLGISNLKKRGLLTANKNCYAFTPKGRAWLKKPLLQHKKSIYRSWDKKWRIILFDVPQEFHNKRVAFQRNLKKLGFYMLQKSVFAYPYPCQDEISELINRLEIGDYVSMLIASSVGQYESKLKDTFGL</sequence>
<keyword evidence="5" id="KW-0460">Magnesium</keyword>
<keyword evidence="4" id="KW-0378">Hydrolase</keyword>
<evidence type="ECO:0000256" key="4">
    <source>
        <dbReference type="ARBA" id="ARBA00022801"/>
    </source>
</evidence>
<evidence type="ECO:0000256" key="1">
    <source>
        <dbReference type="ARBA" id="ARBA00022722"/>
    </source>
</evidence>
<dbReference type="Proteomes" id="UP000178023">
    <property type="component" value="Unassembled WGS sequence"/>
</dbReference>
<dbReference type="NCBIfam" id="TIGR01573">
    <property type="entry name" value="cas2"/>
    <property type="match status" value="1"/>
</dbReference>
<name>A0A1F8F403_9BACT</name>
<dbReference type="PANTHER" id="PTHR30319:SF1">
    <property type="entry name" value="TRANSCRIPTIONAL REPRESSOR PAAX"/>
    <property type="match status" value="1"/>
</dbReference>